<dbReference type="InterPro" id="IPR017512">
    <property type="entry name" value="PQQ_MeOH/EtOH_DH"/>
</dbReference>
<feature type="binding site" evidence="7">
    <location>
        <position position="255"/>
    </location>
    <ligand>
        <name>Ca(2+)</name>
        <dbReference type="ChEBI" id="CHEBI:29108"/>
    </ligand>
</feature>
<keyword evidence="7" id="KW-0106">Calcium</keyword>
<name>A0A7X2IKZ0_9BURK</name>
<dbReference type="NCBIfam" id="TIGR03075">
    <property type="entry name" value="PQQ_enz_alc_DH"/>
    <property type="match status" value="1"/>
</dbReference>
<feature type="binding site" evidence="6">
    <location>
        <position position="532"/>
    </location>
    <ligand>
        <name>pyrroloquinoline quinone</name>
        <dbReference type="ChEBI" id="CHEBI:58442"/>
    </ligand>
</feature>
<feature type="binding site" evidence="7">
    <location>
        <position position="297"/>
    </location>
    <ligand>
        <name>Ca(2+)</name>
        <dbReference type="ChEBI" id="CHEBI:29108"/>
    </ligand>
</feature>
<dbReference type="PANTHER" id="PTHR32303">
    <property type="entry name" value="QUINOPROTEIN ALCOHOL DEHYDROGENASE (CYTOCHROME C)"/>
    <property type="match status" value="1"/>
</dbReference>
<feature type="domain" description="Pyrrolo-quinoline quinone repeat" evidence="11">
    <location>
        <begin position="37"/>
        <end position="338"/>
    </location>
</feature>
<reference evidence="12 13" key="1">
    <citation type="submission" date="2019-11" db="EMBL/GenBank/DDBJ databases">
        <title>Novel species isolated from a subtropical stream in China.</title>
        <authorList>
            <person name="Lu H."/>
        </authorList>
    </citation>
    <scope>NUCLEOTIDE SEQUENCE [LARGE SCALE GENOMIC DNA]</scope>
    <source>
        <strain evidence="12 13">FT92W</strain>
    </source>
</reference>
<evidence type="ECO:0000256" key="7">
    <source>
        <dbReference type="PIRSR" id="PIRSR617512-3"/>
    </source>
</evidence>
<evidence type="ECO:0000256" key="2">
    <source>
        <dbReference type="ARBA" id="ARBA00022723"/>
    </source>
</evidence>
<dbReference type="GO" id="GO:0016614">
    <property type="term" value="F:oxidoreductase activity, acting on CH-OH group of donors"/>
    <property type="evidence" value="ECO:0007669"/>
    <property type="project" value="InterPro"/>
</dbReference>
<protein>
    <submittedName>
        <fullName evidence="12">PQQ-dependent dehydrogenase, methanol/ethanol family</fullName>
        <ecNumber evidence="12">1.1.2.-</ecNumber>
    </submittedName>
</protein>
<dbReference type="Gene3D" id="2.140.10.10">
    <property type="entry name" value="Quinoprotein alcohol dehydrogenase-like superfamily"/>
    <property type="match status" value="1"/>
</dbReference>
<feature type="binding site" evidence="6">
    <location>
        <position position="127"/>
    </location>
    <ligand>
        <name>pyrroloquinoline quinone</name>
        <dbReference type="ChEBI" id="CHEBI:58442"/>
    </ligand>
</feature>
<sequence length="559" mass="60327">MKQTMLAAAIAVSLTALTALHAQGASATHGANSDVAVYGLDLGQQRHSALKQIQPGNVKKLVPVWNLSLASNHTQSQQPLVIDGVMYLPTADATVAVDAVSGRQLWKSSLSYAPDVFGVVCCGILNRGLAVHGGKLYRGTLDAHLVAMDMKSGKELWRAKLQDYKDGYAATGAPLVANGVLISGISGGEYGTRGFLAGFDPETGKELWRRHTTAAPGEPGGDTWPGDTHKKGGGPTWLTGTYDPELDLVYWGVGNAGPWNAAYRKGDNLYIGSVIAVRPKTGEVVWHYQFSPNDPFDYDGTNELVIADLPIDGARRKVIMQANRNGFFYVLDRSSGKLLQANPFVDKITWAKGIDKQTGRPIDSDDTKTIRASLVMDKAIDVWPSALGGKNWSPMSYDPSSRLVFANTLNIGFPYKTVEPEYNKGAFYLGMEFTALSWPENGHRGYLKAIDPVSGKTRWQVPSAIPNFAGVLTTASGLLFTGAMTGEFLAYDSKTGNKLWQFQTGSGIVGMPITWERNGRQYVTVTSGIGGVYTLFSGDDRLKNIPAGGSVWTFALMEN</sequence>
<dbReference type="PANTHER" id="PTHR32303:SF20">
    <property type="entry name" value="QUINOPROTEIN ETHANOL DEHYDROGENASE"/>
    <property type="match status" value="1"/>
</dbReference>
<dbReference type="InterPro" id="IPR018391">
    <property type="entry name" value="PQQ_b-propeller_rpt"/>
</dbReference>
<feature type="signal peptide" evidence="10">
    <location>
        <begin position="1"/>
        <end position="21"/>
    </location>
</feature>
<keyword evidence="10" id="KW-0732">Signal</keyword>
<organism evidence="12 13">
    <name type="scientific">Pseudoduganella rivuli</name>
    <dbReference type="NCBI Taxonomy" id="2666085"/>
    <lineage>
        <taxon>Bacteria</taxon>
        <taxon>Pseudomonadati</taxon>
        <taxon>Pseudomonadota</taxon>
        <taxon>Betaproteobacteria</taxon>
        <taxon>Burkholderiales</taxon>
        <taxon>Oxalobacteraceae</taxon>
        <taxon>Telluria group</taxon>
        <taxon>Pseudoduganella</taxon>
    </lineage>
</organism>
<evidence type="ECO:0000256" key="9">
    <source>
        <dbReference type="SAM" id="MobiDB-lite"/>
    </source>
</evidence>
<dbReference type="InterPro" id="IPR011047">
    <property type="entry name" value="Quinoprotein_ADH-like_sf"/>
</dbReference>
<keyword evidence="4 12" id="KW-0560">Oxidoreductase</keyword>
<proteinExistence type="inferred from homology"/>
<gene>
    <name evidence="12" type="ORF">GJ700_08435</name>
</gene>
<evidence type="ECO:0000256" key="10">
    <source>
        <dbReference type="SAM" id="SignalP"/>
    </source>
</evidence>
<keyword evidence="2 7" id="KW-0479">Metal-binding</keyword>
<feature type="chain" id="PRO_5030736465" evidence="10">
    <location>
        <begin position="22"/>
        <end position="559"/>
    </location>
</feature>
<evidence type="ECO:0000313" key="12">
    <source>
        <dbReference type="EMBL" id="MRV71754.1"/>
    </source>
</evidence>
<comment type="cofactor">
    <cofactor evidence="6">
        <name>pyrroloquinoline quinone</name>
        <dbReference type="ChEBI" id="CHEBI:58442"/>
    </cofactor>
    <text evidence="6">Binds 1 PQQ group per subunit.</text>
</comment>
<comment type="cofactor">
    <cofactor evidence="7">
        <name>Ca(2+)</name>
        <dbReference type="ChEBI" id="CHEBI:29108"/>
    </cofactor>
    <text evidence="7">Binds 1 Ca(2+) ion per subunit.</text>
</comment>
<feature type="binding site" evidence="6">
    <location>
        <begin position="391"/>
        <end position="392"/>
    </location>
    <ligand>
        <name>pyrroloquinoline quinone</name>
        <dbReference type="ChEBI" id="CHEBI:58442"/>
    </ligand>
</feature>
<feature type="region of interest" description="Disordered" evidence="9">
    <location>
        <begin position="212"/>
        <end position="232"/>
    </location>
</feature>
<accession>A0A7X2IKZ0</accession>
<keyword evidence="8" id="KW-1015">Disulfide bond</keyword>
<dbReference type="SMART" id="SM00564">
    <property type="entry name" value="PQQ"/>
    <property type="match status" value="6"/>
</dbReference>
<evidence type="ECO:0000256" key="3">
    <source>
        <dbReference type="ARBA" id="ARBA00022891"/>
    </source>
</evidence>
<feature type="active site" description="Proton acceptor" evidence="5">
    <location>
        <position position="297"/>
    </location>
</feature>
<feature type="domain" description="Pyrrolo-quinoline quinone repeat" evidence="11">
    <location>
        <begin position="452"/>
        <end position="523"/>
    </location>
</feature>
<dbReference type="InterPro" id="IPR002372">
    <property type="entry name" value="PQQ_rpt_dom"/>
</dbReference>
<dbReference type="SUPFAM" id="SSF50998">
    <property type="entry name" value="Quinoprotein alcohol dehydrogenase-like"/>
    <property type="match status" value="1"/>
</dbReference>
<keyword evidence="13" id="KW-1185">Reference proteome</keyword>
<feature type="disulfide bond" evidence="8">
    <location>
        <begin position="121"/>
        <end position="122"/>
    </location>
</feature>
<dbReference type="GO" id="GO:0005509">
    <property type="term" value="F:calcium ion binding"/>
    <property type="evidence" value="ECO:0007669"/>
    <property type="project" value="InterPro"/>
</dbReference>
<comment type="similarity">
    <text evidence="1">Belongs to the bacterial PQQ dehydrogenase family.</text>
</comment>
<evidence type="ECO:0000256" key="4">
    <source>
        <dbReference type="ARBA" id="ARBA00023002"/>
    </source>
</evidence>
<dbReference type="AlphaFoldDB" id="A0A7X2IKZ0"/>
<comment type="caution">
    <text evidence="12">The sequence shown here is derived from an EMBL/GenBank/DDBJ whole genome shotgun (WGS) entry which is preliminary data.</text>
</comment>
<dbReference type="EC" id="1.1.2.-" evidence="12"/>
<dbReference type="Proteomes" id="UP000446768">
    <property type="component" value="Unassembled WGS sequence"/>
</dbReference>
<evidence type="ECO:0000256" key="6">
    <source>
        <dbReference type="PIRSR" id="PIRSR617512-2"/>
    </source>
</evidence>
<keyword evidence="3 6" id="KW-0634">PQQ</keyword>
<dbReference type="EMBL" id="WKJJ01000004">
    <property type="protein sequence ID" value="MRV71754.1"/>
    <property type="molecule type" value="Genomic_DNA"/>
</dbReference>
<dbReference type="GO" id="GO:0016020">
    <property type="term" value="C:membrane"/>
    <property type="evidence" value="ECO:0007669"/>
    <property type="project" value="InterPro"/>
</dbReference>
<dbReference type="RefSeq" id="WP_154372549.1">
    <property type="nucleotide sequence ID" value="NZ_WKJJ01000004.1"/>
</dbReference>
<evidence type="ECO:0000256" key="8">
    <source>
        <dbReference type="PIRSR" id="PIRSR617512-4"/>
    </source>
</evidence>
<evidence type="ECO:0000313" key="13">
    <source>
        <dbReference type="Proteomes" id="UP000446768"/>
    </source>
</evidence>
<dbReference type="Pfam" id="PF01011">
    <property type="entry name" value="PQQ"/>
    <property type="match status" value="2"/>
</dbReference>
<evidence type="ECO:0000259" key="11">
    <source>
        <dbReference type="Pfam" id="PF01011"/>
    </source>
</evidence>
<feature type="binding site" evidence="7">
    <location>
        <position position="189"/>
    </location>
    <ligand>
        <name>Ca(2+)</name>
        <dbReference type="ChEBI" id="CHEBI:29108"/>
    </ligand>
</feature>
<evidence type="ECO:0000256" key="5">
    <source>
        <dbReference type="PIRSR" id="PIRSR617512-1"/>
    </source>
</evidence>
<evidence type="ECO:0000256" key="1">
    <source>
        <dbReference type="ARBA" id="ARBA00008156"/>
    </source>
</evidence>
<feature type="binding site" evidence="6">
    <location>
        <position position="171"/>
    </location>
    <ligand>
        <name>pyrroloquinoline quinone</name>
        <dbReference type="ChEBI" id="CHEBI:58442"/>
    </ligand>
</feature>